<evidence type="ECO:0000313" key="4">
    <source>
        <dbReference type="Proteomes" id="UP001177023"/>
    </source>
</evidence>
<comment type="caution">
    <text evidence="3">The sequence shown here is derived from an EMBL/GenBank/DDBJ whole genome shotgun (WGS) entry which is preliminary data.</text>
</comment>
<feature type="coiled-coil region" evidence="1">
    <location>
        <begin position="61"/>
        <end position="109"/>
    </location>
</feature>
<evidence type="ECO:0000256" key="2">
    <source>
        <dbReference type="SAM" id="SignalP"/>
    </source>
</evidence>
<organism evidence="3 4">
    <name type="scientific">Mesorhabditis spiculigera</name>
    <dbReference type="NCBI Taxonomy" id="96644"/>
    <lineage>
        <taxon>Eukaryota</taxon>
        <taxon>Metazoa</taxon>
        <taxon>Ecdysozoa</taxon>
        <taxon>Nematoda</taxon>
        <taxon>Chromadorea</taxon>
        <taxon>Rhabditida</taxon>
        <taxon>Rhabditina</taxon>
        <taxon>Rhabditomorpha</taxon>
        <taxon>Rhabditoidea</taxon>
        <taxon>Rhabditidae</taxon>
        <taxon>Mesorhabditinae</taxon>
        <taxon>Mesorhabditis</taxon>
    </lineage>
</organism>
<dbReference type="EMBL" id="CATQJA010002608">
    <property type="protein sequence ID" value="CAJ0572874.1"/>
    <property type="molecule type" value="Genomic_DNA"/>
</dbReference>
<reference evidence="3" key="1">
    <citation type="submission" date="2023-06" db="EMBL/GenBank/DDBJ databases">
        <authorList>
            <person name="Delattre M."/>
        </authorList>
    </citation>
    <scope>NUCLEOTIDE SEQUENCE</scope>
    <source>
        <strain evidence="3">AF72</strain>
    </source>
</reference>
<name>A0AA36CPF6_9BILA</name>
<evidence type="ECO:0000313" key="3">
    <source>
        <dbReference type="EMBL" id="CAJ0572874.1"/>
    </source>
</evidence>
<keyword evidence="1" id="KW-0175">Coiled coil</keyword>
<accession>A0AA36CPF6</accession>
<keyword evidence="4" id="KW-1185">Reference proteome</keyword>
<protein>
    <submittedName>
        <fullName evidence="3">Uncharacterized protein</fullName>
    </submittedName>
</protein>
<proteinExistence type="predicted"/>
<feature type="signal peptide" evidence="2">
    <location>
        <begin position="1"/>
        <end position="16"/>
    </location>
</feature>
<feature type="non-terminal residue" evidence="3">
    <location>
        <position position="258"/>
    </location>
</feature>
<keyword evidence="2" id="KW-0732">Signal</keyword>
<feature type="chain" id="PRO_5041390228" evidence="2">
    <location>
        <begin position="17"/>
        <end position="258"/>
    </location>
</feature>
<dbReference type="AlphaFoldDB" id="A0AA36CPF6"/>
<evidence type="ECO:0000256" key="1">
    <source>
        <dbReference type="SAM" id="Coils"/>
    </source>
</evidence>
<gene>
    <name evidence="3" type="ORF">MSPICULIGERA_LOCUS11250</name>
</gene>
<dbReference type="Proteomes" id="UP001177023">
    <property type="component" value="Unassembled WGS sequence"/>
</dbReference>
<sequence>MSKKLIFLLLLVLAYGLEESSDDESANFTCPMLQEEIDAQELPGFNNSTDIALLQTTRSCHDELLGAMQKLKEEFAELKLQLENASSQAERYKDEAENWKSLLQVELNKTIAKPDSELAKSASNDSSILWEGWQWIPGHNDTSALIFTLSSRVGTGLICDLISDYFEDRAPIWVGRAKIFKMVWLIVGLGGEVFFGFTKDVFSVVLGLAIASWAAVESWRLHEGLRDVCRRGLHIVLAALRELARICRRRPANRPRWP</sequence>